<name>A0ABQ0BIG6_9FIRM</name>
<protein>
    <submittedName>
        <fullName evidence="1">Cytidylate kinase-like family protein</fullName>
    </submittedName>
</protein>
<dbReference type="SUPFAM" id="SSF52540">
    <property type="entry name" value="P-loop containing nucleoside triphosphate hydrolases"/>
    <property type="match status" value="1"/>
</dbReference>
<dbReference type="Pfam" id="PF13189">
    <property type="entry name" value="Cytidylate_kin2"/>
    <property type="match status" value="1"/>
</dbReference>
<sequence length="199" mass="23006">MRKRIITISREFGSGGRTIGKMAAEELGISCYDRELIEKVAVETGFGREYIREQGEDVPARNLFAYSFVGRGVDGLSPEDYLWSAQSKVIWELAEKEPCVIVGRCADNVLRNRTDCLNVFIHASMEKRADRIVRLYGECDKSPNKRLREKDKRRKVNYKYYTEREWGMAQNYHLTLDSGELGPERCVEILTTLYQGEYV</sequence>
<gene>
    <name evidence="1" type="ORF">K040078D81_53700</name>
</gene>
<dbReference type="EMBL" id="BAABYW010000002">
    <property type="protein sequence ID" value="GAA6411253.1"/>
    <property type="molecule type" value="Genomic_DNA"/>
</dbReference>
<dbReference type="RefSeq" id="WP_390409929.1">
    <property type="nucleotide sequence ID" value="NZ_BAABYW010000002.1"/>
</dbReference>
<evidence type="ECO:0000313" key="1">
    <source>
        <dbReference type="EMBL" id="GAA6411253.1"/>
    </source>
</evidence>
<dbReference type="InterPro" id="IPR027417">
    <property type="entry name" value="P-loop_NTPase"/>
</dbReference>
<accession>A0ABQ0BIG6</accession>
<dbReference type="Proteomes" id="UP001600943">
    <property type="component" value="Unassembled WGS sequence"/>
</dbReference>
<reference evidence="1 2" key="1">
    <citation type="submission" date="2024-04" db="EMBL/GenBank/DDBJ databases">
        <title>Defined microbial consortia suppress multidrug-resistant proinflammatory Enterobacteriaceae via ecological control.</title>
        <authorList>
            <person name="Furuichi M."/>
            <person name="Kawaguchi T."/>
            <person name="Pust M."/>
            <person name="Yasuma K."/>
            <person name="Plichta D."/>
            <person name="Hasegawa N."/>
            <person name="Ohya T."/>
            <person name="Bhattarai S."/>
            <person name="Sasajima S."/>
            <person name="Aoto Y."/>
            <person name="Tuganbaev T."/>
            <person name="Yaginuma M."/>
            <person name="Ueda M."/>
            <person name="Okahashi N."/>
            <person name="Amafuji K."/>
            <person name="Kiridooshi Y."/>
            <person name="Sugita K."/>
            <person name="Strazar M."/>
            <person name="Skelly A."/>
            <person name="Suda W."/>
            <person name="Hattori M."/>
            <person name="Nakamoto N."/>
            <person name="Caballero S."/>
            <person name="Norman J."/>
            <person name="Olle B."/>
            <person name="Tanoue T."/>
            <person name="Arita M."/>
            <person name="Bucci V."/>
            <person name="Atarashi K."/>
            <person name="Xavier R."/>
            <person name="Honda K."/>
        </authorList>
    </citation>
    <scope>NUCLEOTIDE SEQUENCE [LARGE SCALE GENOMIC DNA]</scope>
    <source>
        <strain evidence="2">k04-0078-D8-1</strain>
    </source>
</reference>
<organism evidence="1 2">
    <name type="scientific">Blautia hominis</name>
    <dbReference type="NCBI Taxonomy" id="2025493"/>
    <lineage>
        <taxon>Bacteria</taxon>
        <taxon>Bacillati</taxon>
        <taxon>Bacillota</taxon>
        <taxon>Clostridia</taxon>
        <taxon>Lachnospirales</taxon>
        <taxon>Lachnospiraceae</taxon>
        <taxon>Blautia</taxon>
    </lineage>
</organism>
<keyword evidence="2" id="KW-1185">Reference proteome</keyword>
<dbReference type="Gene3D" id="3.40.50.300">
    <property type="entry name" value="P-loop containing nucleotide triphosphate hydrolases"/>
    <property type="match status" value="1"/>
</dbReference>
<comment type="caution">
    <text evidence="1">The sequence shown here is derived from an EMBL/GenBank/DDBJ whole genome shotgun (WGS) entry which is preliminary data.</text>
</comment>
<evidence type="ECO:0000313" key="2">
    <source>
        <dbReference type="Proteomes" id="UP001600943"/>
    </source>
</evidence>
<proteinExistence type="predicted"/>